<dbReference type="SUPFAM" id="SSF50037">
    <property type="entry name" value="C-terminal domain of transcriptional repressors"/>
    <property type="match status" value="1"/>
</dbReference>
<organism evidence="9 10">
    <name type="scientific">Methanocella paludicola (strain DSM 17711 / JCM 13418 / NBRC 101707 / SANAE)</name>
    <dbReference type="NCBI Taxonomy" id="304371"/>
    <lineage>
        <taxon>Archaea</taxon>
        <taxon>Methanobacteriati</taxon>
        <taxon>Methanobacteriota</taxon>
        <taxon>Stenosarchaea group</taxon>
        <taxon>Methanomicrobia</taxon>
        <taxon>Methanocellales</taxon>
        <taxon>Methanocellaceae</taxon>
        <taxon>Methanocella</taxon>
    </lineage>
</organism>
<dbReference type="SMART" id="SM00529">
    <property type="entry name" value="HTH_DTXR"/>
    <property type="match status" value="1"/>
</dbReference>
<keyword evidence="7" id="KW-0804">Transcription</keyword>
<dbReference type="STRING" id="304371.MCP_0211"/>
<protein>
    <submittedName>
        <fullName evidence="9">Metal dependent transcriptional regulator</fullName>
    </submittedName>
</protein>
<dbReference type="Pfam" id="PF01325">
    <property type="entry name" value="Fe_dep_repress"/>
    <property type="match status" value="1"/>
</dbReference>
<dbReference type="eggNOG" id="arCOG02099">
    <property type="taxonomic scope" value="Archaea"/>
</dbReference>
<dbReference type="InterPro" id="IPR036390">
    <property type="entry name" value="WH_DNA-bd_sf"/>
</dbReference>
<evidence type="ECO:0000313" key="10">
    <source>
        <dbReference type="Proteomes" id="UP000001882"/>
    </source>
</evidence>
<dbReference type="Proteomes" id="UP000001882">
    <property type="component" value="Chromosome"/>
</dbReference>
<gene>
    <name evidence="9" type="ordered locus">MCP_0211</name>
</gene>
<dbReference type="InterPro" id="IPR011991">
    <property type="entry name" value="ArsR-like_HTH"/>
</dbReference>
<reference evidence="9 10" key="1">
    <citation type="journal article" date="2007" name="Appl. Environ. Microbiol.">
        <title>Isolation of key methanogens for global methane emission from rice paddy fields: a novel isolate affiliated with the clone cluster rice cluster I.</title>
        <authorList>
            <person name="Sakai S."/>
            <person name="Imachi H."/>
            <person name="Sekiguchi Y."/>
            <person name="Ohashi A."/>
            <person name="Harada H."/>
            <person name="Kamagata Y."/>
        </authorList>
    </citation>
    <scope>NUCLEOTIDE SEQUENCE [LARGE SCALE GENOMIC DNA]</scope>
    <source>
        <strain evidence="10">DSM 17711 / JCM 13418 / NBRC 101707 / SANAE</strain>
    </source>
</reference>
<dbReference type="Pfam" id="PF02742">
    <property type="entry name" value="Fe_dep_repr_C"/>
    <property type="match status" value="1"/>
</dbReference>
<dbReference type="OrthoDB" id="24735at2157"/>
<dbReference type="PATRIC" id="fig|304371.9.peg.218"/>
<feature type="domain" description="HTH dtxR-type" evidence="8">
    <location>
        <begin position="1"/>
        <end position="63"/>
    </location>
</feature>
<evidence type="ECO:0000313" key="9">
    <source>
        <dbReference type="EMBL" id="BAI60283.1"/>
    </source>
</evidence>
<dbReference type="SMART" id="SM00899">
    <property type="entry name" value="FeoA"/>
    <property type="match status" value="1"/>
</dbReference>
<dbReference type="GO" id="GO:0005737">
    <property type="term" value="C:cytoplasm"/>
    <property type="evidence" value="ECO:0007669"/>
    <property type="project" value="UniProtKB-SubCell"/>
</dbReference>
<comment type="subunit">
    <text evidence="3">Homodimer.</text>
</comment>
<dbReference type="SUPFAM" id="SSF46785">
    <property type="entry name" value="Winged helix' DNA-binding domain"/>
    <property type="match status" value="1"/>
</dbReference>
<evidence type="ECO:0000259" key="8">
    <source>
        <dbReference type="PROSITE" id="PS50944"/>
    </source>
</evidence>
<comment type="similarity">
    <text evidence="2">Belongs to the DtxR/MntR family.</text>
</comment>
<name>D1YV11_METPS</name>
<dbReference type="Pfam" id="PF04023">
    <property type="entry name" value="FeoA"/>
    <property type="match status" value="1"/>
</dbReference>
<dbReference type="GeneID" id="8680351"/>
<dbReference type="Gene3D" id="1.10.10.10">
    <property type="entry name" value="Winged helix-like DNA-binding domain superfamily/Winged helix DNA-binding domain"/>
    <property type="match status" value="1"/>
</dbReference>
<evidence type="ECO:0000256" key="6">
    <source>
        <dbReference type="ARBA" id="ARBA00023125"/>
    </source>
</evidence>
<evidence type="ECO:0000256" key="5">
    <source>
        <dbReference type="ARBA" id="ARBA00023015"/>
    </source>
</evidence>
<evidence type="ECO:0000256" key="1">
    <source>
        <dbReference type="ARBA" id="ARBA00004496"/>
    </source>
</evidence>
<reference evidence="10" key="3">
    <citation type="journal article" date="2011" name="PLoS ONE">
        <title>Genome sequence of a mesophilic hydrogenotrophic methanogen Methanocella paludicola, the first cultivated representative of the order Methanocellales.</title>
        <authorList>
            <person name="Sakai S."/>
            <person name="Takaki Y."/>
            <person name="Shimamura S."/>
            <person name="Sekine M."/>
            <person name="Tajima T."/>
            <person name="Kosugi H."/>
            <person name="Ichikawa N."/>
            <person name="Tasumi E."/>
            <person name="Hiraki A.T."/>
            <person name="Shimizu A."/>
            <person name="Kato Y."/>
            <person name="Nishiko R."/>
            <person name="Mori K."/>
            <person name="Fujita N."/>
            <person name="Imachi H."/>
            <person name="Takai K."/>
        </authorList>
    </citation>
    <scope>NUCLEOTIDE SEQUENCE [LARGE SCALE GENOMIC DNA]</scope>
    <source>
        <strain evidence="10">DSM 17711 / JCM 13418 / NBRC 101707 / SANAE</strain>
    </source>
</reference>
<dbReference type="Gene3D" id="2.30.30.90">
    <property type="match status" value="1"/>
</dbReference>
<proteinExistence type="inferred from homology"/>
<dbReference type="Gene3D" id="1.10.60.10">
    <property type="entry name" value="Iron dependent repressor, metal binding and dimerisation domain"/>
    <property type="match status" value="1"/>
</dbReference>
<evidence type="ECO:0000256" key="3">
    <source>
        <dbReference type="ARBA" id="ARBA00011738"/>
    </source>
</evidence>
<dbReference type="InterPro" id="IPR036388">
    <property type="entry name" value="WH-like_DNA-bd_sf"/>
</dbReference>
<comment type="subcellular location">
    <subcellularLocation>
        <location evidence="1">Cytoplasm</location>
    </subcellularLocation>
</comment>
<dbReference type="InterPro" id="IPR001367">
    <property type="entry name" value="Fe_dep_repressor"/>
</dbReference>
<evidence type="ECO:0000256" key="2">
    <source>
        <dbReference type="ARBA" id="ARBA00007871"/>
    </source>
</evidence>
<dbReference type="PROSITE" id="PS50944">
    <property type="entry name" value="HTH_DTXR"/>
    <property type="match status" value="1"/>
</dbReference>
<dbReference type="GO" id="GO:0046914">
    <property type="term" value="F:transition metal ion binding"/>
    <property type="evidence" value="ECO:0007669"/>
    <property type="project" value="InterPro"/>
</dbReference>
<dbReference type="AlphaFoldDB" id="D1YV11"/>
<dbReference type="InterPro" id="IPR038157">
    <property type="entry name" value="FeoA_core_dom"/>
</dbReference>
<dbReference type="InterPro" id="IPR050536">
    <property type="entry name" value="DtxR_MntR_Metal-Reg"/>
</dbReference>
<dbReference type="EMBL" id="AP011532">
    <property type="protein sequence ID" value="BAI60283.1"/>
    <property type="molecule type" value="Genomic_DNA"/>
</dbReference>
<keyword evidence="10" id="KW-1185">Reference proteome</keyword>
<dbReference type="PANTHER" id="PTHR33238:SF7">
    <property type="entry name" value="IRON-DEPENDENT TRANSCRIPTIONAL REGULATOR"/>
    <property type="match status" value="1"/>
</dbReference>
<sequence length="217" mass="24067">MRKNIAEEYLETILYLTKGGRTAKTKDIADAMGIKPPSVSEMLAKLKEQGYVEYQPYVGATLTEKGRAEAVQMERKHQLLETFLVDTLGVELNKAHEEACEMEHAVSDSTVSKICSFLGHPKFCPDDHPITSGECCEKHEESMPLTELKEGECATIKIVCADHRTRDYLISLGFLPDVLLSIKKRLPSNCLLVRIKGSEIAIGGDIAEKIFVRKAAA</sequence>
<dbReference type="RefSeq" id="WP_012898963.1">
    <property type="nucleotide sequence ID" value="NC_013665.1"/>
</dbReference>
<dbReference type="CDD" id="cd00090">
    <property type="entry name" value="HTH_ARSR"/>
    <property type="match status" value="1"/>
</dbReference>
<dbReference type="FunCoup" id="D1YV11">
    <property type="interactions" value="1"/>
</dbReference>
<dbReference type="InParanoid" id="D1YV11"/>
<evidence type="ECO:0000256" key="7">
    <source>
        <dbReference type="ARBA" id="ARBA00023163"/>
    </source>
</evidence>
<dbReference type="PANTHER" id="PTHR33238">
    <property type="entry name" value="IRON (METAL) DEPENDENT REPRESSOR, DTXR FAMILY"/>
    <property type="match status" value="1"/>
</dbReference>
<dbReference type="InterPro" id="IPR022687">
    <property type="entry name" value="HTH_DTXR"/>
</dbReference>
<dbReference type="InterPro" id="IPR036421">
    <property type="entry name" value="Fe_dep_repressor_sf"/>
</dbReference>
<dbReference type="KEGG" id="mpd:MCP_0211"/>
<dbReference type="InterPro" id="IPR007167">
    <property type="entry name" value="Fe-transptr_FeoA-like"/>
</dbReference>
<reference evidence="9 10" key="2">
    <citation type="journal article" date="2008" name="Int. J. Syst. Evol. Microbiol.">
        <title>Methanocella paludicola gen. nov., sp. nov., a methane-producing archaeon, the first isolate of the lineage 'Rice Cluster I', and proposal of the new archaeal order Methanocellales ord. nov.</title>
        <authorList>
            <person name="Sakai S."/>
            <person name="Imachi H."/>
            <person name="Hanada S."/>
            <person name="Ohashi A."/>
            <person name="Harada H."/>
            <person name="Kamagata Y."/>
        </authorList>
    </citation>
    <scope>NUCLEOTIDE SEQUENCE [LARGE SCALE GENOMIC DNA]</scope>
    <source>
        <strain evidence="10">DSM 17711 / JCM 13418 / NBRC 101707 / SANAE</strain>
    </source>
</reference>
<dbReference type="InterPro" id="IPR022689">
    <property type="entry name" value="Iron_dep_repressor"/>
</dbReference>
<evidence type="ECO:0000256" key="4">
    <source>
        <dbReference type="ARBA" id="ARBA00023004"/>
    </source>
</evidence>
<keyword evidence="5" id="KW-0805">Transcription regulation</keyword>
<keyword evidence="6" id="KW-0238">DNA-binding</keyword>
<dbReference type="GO" id="GO:0003677">
    <property type="term" value="F:DNA binding"/>
    <property type="evidence" value="ECO:0007669"/>
    <property type="project" value="UniProtKB-KW"/>
</dbReference>
<dbReference type="GO" id="GO:0046983">
    <property type="term" value="F:protein dimerization activity"/>
    <property type="evidence" value="ECO:0007669"/>
    <property type="project" value="InterPro"/>
</dbReference>
<accession>D1YV11</accession>
<dbReference type="GO" id="GO:0003700">
    <property type="term" value="F:DNA-binding transcription factor activity"/>
    <property type="evidence" value="ECO:0007669"/>
    <property type="project" value="InterPro"/>
</dbReference>
<keyword evidence="4" id="KW-0408">Iron</keyword>
<dbReference type="InterPro" id="IPR008988">
    <property type="entry name" value="Transcriptional_repressor_C"/>
</dbReference>
<dbReference type="SUPFAM" id="SSF47979">
    <property type="entry name" value="Iron-dependent repressor protein, dimerization domain"/>
    <property type="match status" value="1"/>
</dbReference>